<evidence type="ECO:0000259" key="9">
    <source>
        <dbReference type="PROSITE" id="PS50240"/>
    </source>
</evidence>
<proteinExistence type="inferred from homology"/>
<dbReference type="CDD" id="cd00190">
    <property type="entry name" value="Tryp_SPc"/>
    <property type="match status" value="2"/>
</dbReference>
<evidence type="ECO:0000256" key="6">
    <source>
        <dbReference type="ARBA" id="ARBA00023145"/>
    </source>
</evidence>
<evidence type="ECO:0000256" key="2">
    <source>
        <dbReference type="ARBA" id="ARBA00022670"/>
    </source>
</evidence>
<dbReference type="EMBL" id="JAIFRP010000090">
    <property type="protein sequence ID" value="KAK2579375.1"/>
    <property type="molecule type" value="Genomic_DNA"/>
</dbReference>
<dbReference type="InterPro" id="IPR043504">
    <property type="entry name" value="Peptidase_S1_PA_chymotrypsin"/>
</dbReference>
<dbReference type="PANTHER" id="PTHR24276:SF91">
    <property type="entry name" value="AT26814P-RELATED"/>
    <property type="match status" value="1"/>
</dbReference>
<dbReference type="Proteomes" id="UP001258017">
    <property type="component" value="Unassembled WGS sequence"/>
</dbReference>
<keyword evidence="3" id="KW-0732">Signal</keyword>
<gene>
    <name evidence="10" type="ORF">KPH14_003239</name>
</gene>
<organism evidence="10 11">
    <name type="scientific">Odynerus spinipes</name>
    <dbReference type="NCBI Taxonomy" id="1348599"/>
    <lineage>
        <taxon>Eukaryota</taxon>
        <taxon>Metazoa</taxon>
        <taxon>Ecdysozoa</taxon>
        <taxon>Arthropoda</taxon>
        <taxon>Hexapoda</taxon>
        <taxon>Insecta</taxon>
        <taxon>Pterygota</taxon>
        <taxon>Neoptera</taxon>
        <taxon>Endopterygota</taxon>
        <taxon>Hymenoptera</taxon>
        <taxon>Apocrita</taxon>
        <taxon>Aculeata</taxon>
        <taxon>Vespoidea</taxon>
        <taxon>Vespidae</taxon>
        <taxon>Eumeninae</taxon>
        <taxon>Odynerus</taxon>
    </lineage>
</organism>
<evidence type="ECO:0000256" key="5">
    <source>
        <dbReference type="ARBA" id="ARBA00022825"/>
    </source>
</evidence>
<evidence type="ECO:0000256" key="3">
    <source>
        <dbReference type="ARBA" id="ARBA00022729"/>
    </source>
</evidence>
<dbReference type="PROSITE" id="PS50240">
    <property type="entry name" value="TRYPSIN_DOM"/>
    <property type="match status" value="2"/>
</dbReference>
<dbReference type="InterPro" id="IPR050430">
    <property type="entry name" value="Peptidase_S1"/>
</dbReference>
<dbReference type="InterPro" id="IPR001314">
    <property type="entry name" value="Peptidase_S1A"/>
</dbReference>
<evidence type="ECO:0000256" key="4">
    <source>
        <dbReference type="ARBA" id="ARBA00022801"/>
    </source>
</evidence>
<accession>A0AAD9RGK2</accession>
<dbReference type="PROSITE" id="PS00134">
    <property type="entry name" value="TRYPSIN_HIS"/>
    <property type="match status" value="1"/>
</dbReference>
<protein>
    <recommendedName>
        <fullName evidence="9">Peptidase S1 domain-containing protein</fullName>
    </recommendedName>
</protein>
<keyword evidence="6" id="KW-0865">Zymogen</keyword>
<dbReference type="InterPro" id="IPR001254">
    <property type="entry name" value="Trypsin_dom"/>
</dbReference>
<dbReference type="InterPro" id="IPR018114">
    <property type="entry name" value="TRYPSIN_HIS"/>
</dbReference>
<evidence type="ECO:0000256" key="7">
    <source>
        <dbReference type="ARBA" id="ARBA00023157"/>
    </source>
</evidence>
<name>A0AAD9RGK2_9HYME</name>
<keyword evidence="7" id="KW-1015">Disulfide bond</keyword>
<reference evidence="10" key="2">
    <citation type="journal article" date="2023" name="Commun. Biol.">
        <title>Intrasexual cuticular hydrocarbon dimorphism in a wasp sheds light on hydrocarbon biosynthesis genes in Hymenoptera.</title>
        <authorList>
            <person name="Moris V.C."/>
            <person name="Podsiadlowski L."/>
            <person name="Martin S."/>
            <person name="Oeyen J.P."/>
            <person name="Donath A."/>
            <person name="Petersen M."/>
            <person name="Wilbrandt J."/>
            <person name="Misof B."/>
            <person name="Liedtke D."/>
            <person name="Thamm M."/>
            <person name="Scheiner R."/>
            <person name="Schmitt T."/>
            <person name="Niehuis O."/>
        </authorList>
    </citation>
    <scope>NUCLEOTIDE SEQUENCE</scope>
    <source>
        <strain evidence="10">GBR_01_08_01A</strain>
    </source>
</reference>
<dbReference type="GO" id="GO:0006508">
    <property type="term" value="P:proteolysis"/>
    <property type="evidence" value="ECO:0007669"/>
    <property type="project" value="UniProtKB-KW"/>
</dbReference>
<feature type="domain" description="Peptidase S1" evidence="9">
    <location>
        <begin position="191"/>
        <end position="457"/>
    </location>
</feature>
<evidence type="ECO:0000256" key="1">
    <source>
        <dbReference type="ARBA" id="ARBA00007664"/>
    </source>
</evidence>
<dbReference type="SMART" id="SM00020">
    <property type="entry name" value="Tryp_SPc"/>
    <property type="match status" value="2"/>
</dbReference>
<dbReference type="Gene3D" id="2.40.10.10">
    <property type="entry name" value="Trypsin-like serine proteases"/>
    <property type="match status" value="2"/>
</dbReference>
<dbReference type="GO" id="GO:0004252">
    <property type="term" value="F:serine-type endopeptidase activity"/>
    <property type="evidence" value="ECO:0007669"/>
    <property type="project" value="InterPro"/>
</dbReference>
<dbReference type="PRINTS" id="PR00722">
    <property type="entry name" value="CHYMOTRYPSIN"/>
</dbReference>
<dbReference type="Pfam" id="PF00089">
    <property type="entry name" value="Trypsin"/>
    <property type="match status" value="2"/>
</dbReference>
<keyword evidence="5 8" id="KW-0720">Serine protease</keyword>
<evidence type="ECO:0000313" key="11">
    <source>
        <dbReference type="Proteomes" id="UP001258017"/>
    </source>
</evidence>
<dbReference type="InterPro" id="IPR009003">
    <property type="entry name" value="Peptidase_S1_PA"/>
</dbReference>
<keyword evidence="11" id="KW-1185">Reference proteome</keyword>
<feature type="domain" description="Peptidase S1" evidence="9">
    <location>
        <begin position="20"/>
        <end position="207"/>
    </location>
</feature>
<reference evidence="10" key="1">
    <citation type="submission" date="2021-08" db="EMBL/GenBank/DDBJ databases">
        <authorList>
            <person name="Misof B."/>
            <person name="Oliver O."/>
            <person name="Podsiadlowski L."/>
            <person name="Donath A."/>
            <person name="Peters R."/>
            <person name="Mayer C."/>
            <person name="Rust J."/>
            <person name="Gunkel S."/>
            <person name="Lesny P."/>
            <person name="Martin S."/>
            <person name="Oeyen J.P."/>
            <person name="Petersen M."/>
            <person name="Panagiotis P."/>
            <person name="Wilbrandt J."/>
            <person name="Tanja T."/>
        </authorList>
    </citation>
    <scope>NUCLEOTIDE SEQUENCE</scope>
    <source>
        <strain evidence="10">GBR_01_08_01A</strain>
        <tissue evidence="10">Thorax + abdomen</tissue>
    </source>
</reference>
<dbReference type="PANTHER" id="PTHR24276">
    <property type="entry name" value="POLYSERASE-RELATED"/>
    <property type="match status" value="1"/>
</dbReference>
<dbReference type="InterPro" id="IPR033116">
    <property type="entry name" value="TRYPSIN_SER"/>
</dbReference>
<keyword evidence="2 8" id="KW-0645">Protease</keyword>
<dbReference type="FunFam" id="2.40.10.10:FF:000077">
    <property type="entry name" value="Predicted protein"/>
    <property type="match status" value="2"/>
</dbReference>
<sequence length="458" mass="50164">MLFVLFFVSLATAARIDPRIVGGATTTINAHPYQVSIIYKNKLLCGGSIISKQWILTAAHCIDSVTPQMISVRIGSSYYAKGGTLITNIAQVIPHNLYDDRTFDYDVGLIKLAMELILTSTVNTVKLPAVSVTVPTGVKAVVTGWGKTETSDTSDVLQALLVPTIDEQKCSDIFRKSSRRITERMMCAGYLTGGKDACQSDSGGPLVYNNEQIGIVSWGMKCATKDYPGVYTKVSVIRKWIKDNAKVSLRFNNRHICGGAIISEKWIITAAHCVKGSFARFVSIKAGTADLNSRGMVIRAKQIIVHDEYDRHSSDYDIALIELEKPLRYDRRIRPILLPEATDQYSVGSKAVVTGWGVLRSNGALTNHLREVQVPLVSNKDCSQLYRGREITPRMLCAGYLNVGGKDACQGDSGGPLMQYGKLIGIVSWGFGCAEPAYPGVYTRVTTLRSWIAQYTGV</sequence>
<comment type="caution">
    <text evidence="10">The sequence shown here is derived from an EMBL/GenBank/DDBJ whole genome shotgun (WGS) entry which is preliminary data.</text>
</comment>
<dbReference type="PROSITE" id="PS00135">
    <property type="entry name" value="TRYPSIN_SER"/>
    <property type="match status" value="1"/>
</dbReference>
<comment type="similarity">
    <text evidence="1">Belongs to the peptidase S1 family.</text>
</comment>
<evidence type="ECO:0000313" key="10">
    <source>
        <dbReference type="EMBL" id="KAK2579375.1"/>
    </source>
</evidence>
<dbReference type="SUPFAM" id="SSF50494">
    <property type="entry name" value="Trypsin-like serine proteases"/>
    <property type="match status" value="2"/>
</dbReference>
<dbReference type="AlphaFoldDB" id="A0AAD9RGK2"/>
<keyword evidence="4 8" id="KW-0378">Hydrolase</keyword>
<evidence type="ECO:0000256" key="8">
    <source>
        <dbReference type="RuleBase" id="RU363034"/>
    </source>
</evidence>